<evidence type="ECO:0008006" key="5">
    <source>
        <dbReference type="Google" id="ProtNLM"/>
    </source>
</evidence>
<sequence>MNINKNEFDTMPTMKLNELKEAERIKISLLKYIYKSTKGRYIAVPEVSLPNSIIDILVTNGDIHIYEIKSKADSLVRLEKQISDYKKFAHKVTVVADEKFISKLDTLDFMDGVGVISVSSRYGLTHIRDSRKFEVGKNFYLAYWSPIELRESLRDFEQWYKYSSHEAYNKILEVLTEDELRKVTLFRLKEKYIREHLKRQDYIEKKDYERALLSRFKDLEDMGITPLKYLPAYIFKDFN</sequence>
<evidence type="ECO:0000313" key="2">
    <source>
        <dbReference type="EMBL" id="RXJ90002.1"/>
    </source>
</evidence>
<protein>
    <recommendedName>
        <fullName evidence="5">Sce7726 family protein</fullName>
    </recommendedName>
</protein>
<evidence type="ECO:0000313" key="3">
    <source>
        <dbReference type="Proteomes" id="UP000254504"/>
    </source>
</evidence>
<dbReference type="Proteomes" id="UP000289132">
    <property type="component" value="Unassembled WGS sequence"/>
</dbReference>
<dbReference type="NCBIfam" id="NF033832">
    <property type="entry name" value="sce7726_fam"/>
    <property type="match status" value="1"/>
</dbReference>
<dbReference type="RefSeq" id="WP_115428001.1">
    <property type="nucleotide sequence ID" value="NZ_CP031367.1"/>
</dbReference>
<dbReference type="Proteomes" id="UP000254504">
    <property type="component" value="Chromosome"/>
</dbReference>
<dbReference type="EMBL" id="PDKD01000014">
    <property type="protein sequence ID" value="RXJ90002.1"/>
    <property type="molecule type" value="Genomic_DNA"/>
</dbReference>
<dbReference type="AlphaFoldDB" id="A0AAD0VLQ9"/>
<reference evidence="2 4" key="1">
    <citation type="submission" date="2017-10" db="EMBL/GenBank/DDBJ databases">
        <title>Genomics of the genus Arcobacter.</title>
        <authorList>
            <person name="Perez-Cataluna A."/>
            <person name="Figueras M.J."/>
        </authorList>
    </citation>
    <scope>NUCLEOTIDE SEQUENCE [LARGE SCALE GENOMIC DNA]</scope>
    <source>
        <strain evidence="2 4">LMG 25534</strain>
    </source>
</reference>
<dbReference type="InterPro" id="IPR047729">
    <property type="entry name" value="Sce7726-like"/>
</dbReference>
<organism evidence="1 3">
    <name type="scientific">Aliarcobacter trophiarum LMG 25534</name>
    <dbReference type="NCBI Taxonomy" id="1032241"/>
    <lineage>
        <taxon>Bacteria</taxon>
        <taxon>Pseudomonadati</taxon>
        <taxon>Campylobacterota</taxon>
        <taxon>Epsilonproteobacteria</taxon>
        <taxon>Campylobacterales</taxon>
        <taxon>Arcobacteraceae</taxon>
        <taxon>Aliarcobacter</taxon>
    </lineage>
</organism>
<name>A0AAD0VLQ9_9BACT</name>
<keyword evidence="4" id="KW-1185">Reference proteome</keyword>
<evidence type="ECO:0000313" key="1">
    <source>
        <dbReference type="EMBL" id="AXK48467.1"/>
    </source>
</evidence>
<evidence type="ECO:0000313" key="4">
    <source>
        <dbReference type="Proteomes" id="UP000289132"/>
    </source>
</evidence>
<reference evidence="1 3" key="2">
    <citation type="submission" date="2018-07" db="EMBL/GenBank/DDBJ databases">
        <title>Complete genome of the Arcobacter trophiarum type strain LMG 25534.</title>
        <authorList>
            <person name="Miller W.G."/>
            <person name="Yee E."/>
        </authorList>
    </citation>
    <scope>NUCLEOTIDE SEQUENCE [LARGE SCALE GENOMIC DNA]</scope>
    <source>
        <strain evidence="1 3">LMG 25534</strain>
    </source>
</reference>
<gene>
    <name evidence="1" type="ORF">ATR_0597</name>
    <name evidence="2" type="ORF">CRU87_07940</name>
</gene>
<dbReference type="EMBL" id="CP031367">
    <property type="protein sequence ID" value="AXK48467.1"/>
    <property type="molecule type" value="Genomic_DNA"/>
</dbReference>
<accession>A0AAD0VLQ9</accession>
<proteinExistence type="predicted"/>
<dbReference type="KEGG" id="atp:ATR_0597"/>